<dbReference type="RefSeq" id="WP_074462779.1">
    <property type="nucleotide sequence ID" value="NZ_FMUR01000014.1"/>
</dbReference>
<proteinExistence type="predicted"/>
<keyword evidence="1" id="KW-0732">Signal</keyword>
<dbReference type="AlphaFoldDB" id="A0A1G5F994"/>
<evidence type="ECO:0000313" key="2">
    <source>
        <dbReference type="EMBL" id="SCY35783.1"/>
    </source>
</evidence>
<evidence type="ECO:0000256" key="1">
    <source>
        <dbReference type="SAM" id="SignalP"/>
    </source>
</evidence>
<dbReference type="Proteomes" id="UP000183047">
    <property type="component" value="Unassembled WGS sequence"/>
</dbReference>
<dbReference type="Gene3D" id="3.40.190.10">
    <property type="entry name" value="Periplasmic binding protein-like II"/>
    <property type="match status" value="2"/>
</dbReference>
<dbReference type="Pfam" id="PF12974">
    <property type="entry name" value="Phosphonate-bd"/>
    <property type="match status" value="1"/>
</dbReference>
<keyword evidence="3" id="KW-1185">Reference proteome</keyword>
<sequence>MRKYTSLAVAVLLCITMLMGCSCASPSQRAEKSVQRLTIGFVKSVDEEEILSKSDEIKKLFKSEMIKQGYYVRDVEIEVGSSYEMIGRKLAIGEVDIGFVPGATYVLYEEYCDVILTALRKGLSIESDEPRVWNDNTPTSPTDKTVTYYRALILAGPSVRGQAMAEKVNNGEPLTWEELNMLRWGVMNSTSPAGYLYPSLWLKEKYNKKITNLKYVTELDTYSTAFEGLASESLDVICIYADARRDFEDKWRAEYGRPFNIWDETAVIGVTSGIYNDTVCVSRTTQVMNESLKEAIKNTFINIGNTEEGKEALSFYKHEGYVEADPEDYEPIRAAREVNNLK</sequence>
<evidence type="ECO:0000313" key="3">
    <source>
        <dbReference type="Proteomes" id="UP000183047"/>
    </source>
</evidence>
<feature type="signal peptide" evidence="1">
    <location>
        <begin position="1"/>
        <end position="24"/>
    </location>
</feature>
<feature type="chain" id="PRO_5010317804" evidence="1">
    <location>
        <begin position="25"/>
        <end position="342"/>
    </location>
</feature>
<dbReference type="EMBL" id="FMUR01000014">
    <property type="protein sequence ID" value="SCY35783.1"/>
    <property type="molecule type" value="Genomic_DNA"/>
</dbReference>
<name>A0A1G5F994_9FIRM</name>
<dbReference type="SUPFAM" id="SSF53850">
    <property type="entry name" value="Periplasmic binding protein-like II"/>
    <property type="match status" value="1"/>
</dbReference>
<reference evidence="3" key="1">
    <citation type="submission" date="2016-10" db="EMBL/GenBank/DDBJ databases">
        <authorList>
            <person name="Varghese N."/>
            <person name="Submissions S."/>
        </authorList>
    </citation>
    <scope>NUCLEOTIDE SEQUENCE [LARGE SCALE GENOMIC DNA]</scope>
    <source>
        <strain evidence="3">XBD2006</strain>
    </source>
</reference>
<protein>
    <submittedName>
        <fullName evidence="2">Phosphonate transport system substrate-binding protein</fullName>
    </submittedName>
</protein>
<gene>
    <name evidence="2" type="ORF">SAMN02910451_02298</name>
</gene>
<dbReference type="OrthoDB" id="9776786at2"/>
<accession>A0A1G5F994</accession>
<dbReference type="PROSITE" id="PS51257">
    <property type="entry name" value="PROKAR_LIPOPROTEIN"/>
    <property type="match status" value="1"/>
</dbReference>
<organism evidence="2 3">
    <name type="scientific">Butyrivibrio hungatei</name>
    <dbReference type="NCBI Taxonomy" id="185008"/>
    <lineage>
        <taxon>Bacteria</taxon>
        <taxon>Bacillati</taxon>
        <taxon>Bacillota</taxon>
        <taxon>Clostridia</taxon>
        <taxon>Lachnospirales</taxon>
        <taxon>Lachnospiraceae</taxon>
        <taxon>Butyrivibrio</taxon>
    </lineage>
</organism>